<name>A0A1G8CY60_9SPHI</name>
<dbReference type="Proteomes" id="UP000199643">
    <property type="component" value="Unassembled WGS sequence"/>
</dbReference>
<accession>A0A1G8CY60</accession>
<reference evidence="2" key="1">
    <citation type="submission" date="2016-10" db="EMBL/GenBank/DDBJ databases">
        <authorList>
            <person name="Varghese N."/>
            <person name="Submissions S."/>
        </authorList>
    </citation>
    <scope>NUCLEOTIDE SEQUENCE [LARGE SCALE GENOMIC DNA]</scope>
    <source>
        <strain evidence="2">DSM 17933</strain>
    </source>
</reference>
<organism evidence="1 2">
    <name type="scientific">Pedobacter terrae</name>
    <dbReference type="NCBI Taxonomy" id="405671"/>
    <lineage>
        <taxon>Bacteria</taxon>
        <taxon>Pseudomonadati</taxon>
        <taxon>Bacteroidota</taxon>
        <taxon>Sphingobacteriia</taxon>
        <taxon>Sphingobacteriales</taxon>
        <taxon>Sphingobacteriaceae</taxon>
        <taxon>Pedobacter</taxon>
    </lineage>
</organism>
<gene>
    <name evidence="1" type="ORF">SAMN05421827_12725</name>
</gene>
<dbReference type="AlphaFoldDB" id="A0A1G8CY60"/>
<dbReference type="EMBL" id="FNCH01000027">
    <property type="protein sequence ID" value="SDH50372.1"/>
    <property type="molecule type" value="Genomic_DNA"/>
</dbReference>
<evidence type="ECO:0000313" key="2">
    <source>
        <dbReference type="Proteomes" id="UP000199643"/>
    </source>
</evidence>
<proteinExistence type="predicted"/>
<protein>
    <submittedName>
        <fullName evidence="1">Uncharacterized protein</fullName>
    </submittedName>
</protein>
<keyword evidence="2" id="KW-1185">Reference proteome</keyword>
<dbReference type="STRING" id="405671.SAMN05421827_12725"/>
<evidence type="ECO:0000313" key="1">
    <source>
        <dbReference type="EMBL" id="SDH50372.1"/>
    </source>
</evidence>
<sequence length="319" mass="36620">MNRLIKLIALGIYIGLECCAQNKKTTAAENKIVGKTGYQTEGVLFKLKHEHLDCSYEILLNDMLIVTYFGLGEGSGLTVELNQYILKPGKQEIIIKMFPAKKEENLFVSSLSKNSFVKIDITKNKEPMTMLDQLNAKGKGNEYKWETLVYKTPQLEKPMPYSEYKTSFEVDAKDVNWKIVGWSKSKKLSNDPNIRKEVDEFYDNYKKVLEEGNQNKFLSLVRNTIYEEAASKPWNKEIENQLTKNMSDYAVEKRNFIYPCKKAALKFFGNGRVVTLVCADTLTLGYSPLISKNAKNMMPKSHTFYLHKPEGSDKLEIIR</sequence>